<gene>
    <name evidence="2" type="ORF">CAMP_LOCUS9129</name>
</gene>
<keyword evidence="3" id="KW-1185">Reference proteome</keyword>
<protein>
    <submittedName>
        <fullName evidence="2">Uncharacterized protein</fullName>
    </submittedName>
</protein>
<comment type="caution">
    <text evidence="2">The sequence shown here is derived from an EMBL/GenBank/DDBJ whole genome shotgun (WGS) entry which is preliminary data.</text>
</comment>
<evidence type="ECO:0000313" key="3">
    <source>
        <dbReference type="Proteomes" id="UP001152747"/>
    </source>
</evidence>
<reference evidence="2" key="1">
    <citation type="submission" date="2022-11" db="EMBL/GenBank/DDBJ databases">
        <authorList>
            <person name="Kikuchi T."/>
        </authorList>
    </citation>
    <scope>NUCLEOTIDE SEQUENCE</scope>
    <source>
        <strain evidence="2">PS1010</strain>
    </source>
</reference>
<feature type="region of interest" description="Disordered" evidence="1">
    <location>
        <begin position="37"/>
        <end position="63"/>
    </location>
</feature>
<name>A0A9P1IJ78_9PELO</name>
<proteinExistence type="predicted"/>
<dbReference type="AlphaFoldDB" id="A0A9P1IJ78"/>
<dbReference type="EMBL" id="CANHGI010000003">
    <property type="protein sequence ID" value="CAI5446492.1"/>
    <property type="molecule type" value="Genomic_DNA"/>
</dbReference>
<accession>A0A9P1IJ78</accession>
<organism evidence="2 3">
    <name type="scientific">Caenorhabditis angaria</name>
    <dbReference type="NCBI Taxonomy" id="860376"/>
    <lineage>
        <taxon>Eukaryota</taxon>
        <taxon>Metazoa</taxon>
        <taxon>Ecdysozoa</taxon>
        <taxon>Nematoda</taxon>
        <taxon>Chromadorea</taxon>
        <taxon>Rhabditida</taxon>
        <taxon>Rhabditina</taxon>
        <taxon>Rhabditomorpha</taxon>
        <taxon>Rhabditoidea</taxon>
        <taxon>Rhabditidae</taxon>
        <taxon>Peloderinae</taxon>
        <taxon>Caenorhabditis</taxon>
    </lineage>
</organism>
<sequence length="114" mass="13266">MVACSKKKAFAKCANERQDENGKKLIEANLTSIRVTHTDEGRQLSKEGAFGRNPNQRRNHRSKLEVSSRCWSTHELIPTLVFINWTSNQLKMHWKQLLCRTDASPLEIYVRNRN</sequence>
<dbReference type="Proteomes" id="UP001152747">
    <property type="component" value="Unassembled WGS sequence"/>
</dbReference>
<evidence type="ECO:0000313" key="2">
    <source>
        <dbReference type="EMBL" id="CAI5446492.1"/>
    </source>
</evidence>
<evidence type="ECO:0000256" key="1">
    <source>
        <dbReference type="SAM" id="MobiDB-lite"/>
    </source>
</evidence>